<comment type="similarity">
    <text evidence="1">Belongs to the LysR transcriptional regulatory family.</text>
</comment>
<dbReference type="Proteomes" id="UP000183995">
    <property type="component" value="Unassembled WGS sequence"/>
</dbReference>
<dbReference type="InterPro" id="IPR036390">
    <property type="entry name" value="WH_DNA-bd_sf"/>
</dbReference>
<keyword evidence="7" id="KW-1185">Reference proteome</keyword>
<keyword evidence="3 6" id="KW-0238">DNA-binding</keyword>
<dbReference type="PANTHER" id="PTHR30346:SF0">
    <property type="entry name" value="HCA OPERON TRANSCRIPTIONAL ACTIVATOR HCAR"/>
    <property type="match status" value="1"/>
</dbReference>
<gene>
    <name evidence="6" type="ORF">SAMN02745823_00451</name>
</gene>
<dbReference type="InterPro" id="IPR036388">
    <property type="entry name" value="WH-like_DNA-bd_sf"/>
</dbReference>
<dbReference type="PROSITE" id="PS50931">
    <property type="entry name" value="HTH_LYSR"/>
    <property type="match status" value="1"/>
</dbReference>
<dbReference type="EMBL" id="FQXV01000001">
    <property type="protein sequence ID" value="SHH60666.1"/>
    <property type="molecule type" value="Genomic_DNA"/>
</dbReference>
<evidence type="ECO:0000256" key="1">
    <source>
        <dbReference type="ARBA" id="ARBA00009437"/>
    </source>
</evidence>
<organism evidence="6 7">
    <name type="scientific">Sporobacter termitidis DSM 10068</name>
    <dbReference type="NCBI Taxonomy" id="1123282"/>
    <lineage>
        <taxon>Bacteria</taxon>
        <taxon>Bacillati</taxon>
        <taxon>Bacillota</taxon>
        <taxon>Clostridia</taxon>
        <taxon>Eubacteriales</taxon>
        <taxon>Oscillospiraceae</taxon>
        <taxon>Sporobacter</taxon>
    </lineage>
</organism>
<keyword evidence="2" id="KW-0805">Transcription regulation</keyword>
<dbReference type="GO" id="GO:0003700">
    <property type="term" value="F:DNA-binding transcription factor activity"/>
    <property type="evidence" value="ECO:0007669"/>
    <property type="project" value="InterPro"/>
</dbReference>
<evidence type="ECO:0000259" key="5">
    <source>
        <dbReference type="PROSITE" id="PS50931"/>
    </source>
</evidence>
<dbReference type="GO" id="GO:0003677">
    <property type="term" value="F:DNA binding"/>
    <property type="evidence" value="ECO:0007669"/>
    <property type="project" value="UniProtKB-KW"/>
</dbReference>
<dbReference type="SUPFAM" id="SSF53850">
    <property type="entry name" value="Periplasmic binding protein-like II"/>
    <property type="match status" value="1"/>
</dbReference>
<feature type="domain" description="HTH lysR-type" evidence="5">
    <location>
        <begin position="5"/>
        <end position="62"/>
    </location>
</feature>
<dbReference type="Pfam" id="PF00126">
    <property type="entry name" value="HTH_1"/>
    <property type="match status" value="1"/>
</dbReference>
<reference evidence="6 7" key="1">
    <citation type="submission" date="2016-11" db="EMBL/GenBank/DDBJ databases">
        <authorList>
            <person name="Jaros S."/>
            <person name="Januszkiewicz K."/>
            <person name="Wedrychowicz H."/>
        </authorList>
    </citation>
    <scope>NUCLEOTIDE SEQUENCE [LARGE SCALE GENOMIC DNA]</scope>
    <source>
        <strain evidence="6 7">DSM 10068</strain>
    </source>
</reference>
<dbReference type="PRINTS" id="PR00039">
    <property type="entry name" value="HTHLYSR"/>
</dbReference>
<dbReference type="Pfam" id="PF03466">
    <property type="entry name" value="LysR_substrate"/>
    <property type="match status" value="1"/>
</dbReference>
<dbReference type="AlphaFoldDB" id="A0A1M5UCW6"/>
<evidence type="ECO:0000256" key="4">
    <source>
        <dbReference type="ARBA" id="ARBA00023163"/>
    </source>
</evidence>
<evidence type="ECO:0000313" key="6">
    <source>
        <dbReference type="EMBL" id="SHH60666.1"/>
    </source>
</evidence>
<evidence type="ECO:0000256" key="3">
    <source>
        <dbReference type="ARBA" id="ARBA00023125"/>
    </source>
</evidence>
<evidence type="ECO:0000313" key="7">
    <source>
        <dbReference type="Proteomes" id="UP000183995"/>
    </source>
</evidence>
<keyword evidence="4" id="KW-0804">Transcription</keyword>
<name>A0A1M5UCW6_9FIRM</name>
<evidence type="ECO:0000256" key="2">
    <source>
        <dbReference type="ARBA" id="ARBA00023015"/>
    </source>
</evidence>
<sequence length="317" mass="36701">MVYNITFQQLATFFAVADHLNISETANAMYISQSALSKTIHRLEDGLGMKLFLRSNRGLALSKEGEFLYSKLRTPYNNMCKNIQLAKDMKKAKIIRIGYPSTYDASNDYDKLKRLIDDYAARHPEIELSEILYDFMDLKHALLYGDVDIIFSHDFIFNNVPHVSTKRVCRSRTCLAMSKKHPFAVYNSFSELIKEDFEKEYFYALIIDDEISDRERSLSRLKKYGIVPKDMQYVLNFQSLMRAIRQGKGMTVGGYFPNVPGHEEIKFIDMPQKKDDPYLVVAWRTDDLSKEAQDFINIIPDDPEGMTVFGHGKDEML</sequence>
<dbReference type="InterPro" id="IPR005119">
    <property type="entry name" value="LysR_subst-bd"/>
</dbReference>
<dbReference type="GO" id="GO:0032993">
    <property type="term" value="C:protein-DNA complex"/>
    <property type="evidence" value="ECO:0007669"/>
    <property type="project" value="TreeGrafter"/>
</dbReference>
<dbReference type="SUPFAM" id="SSF46785">
    <property type="entry name" value="Winged helix' DNA-binding domain"/>
    <property type="match status" value="1"/>
</dbReference>
<dbReference type="PANTHER" id="PTHR30346">
    <property type="entry name" value="TRANSCRIPTIONAL DUAL REGULATOR HCAR-RELATED"/>
    <property type="match status" value="1"/>
</dbReference>
<dbReference type="Gene3D" id="3.40.190.10">
    <property type="entry name" value="Periplasmic binding protein-like II"/>
    <property type="match status" value="2"/>
</dbReference>
<accession>A0A1M5UCW6</accession>
<dbReference type="Gene3D" id="1.10.10.10">
    <property type="entry name" value="Winged helix-like DNA-binding domain superfamily/Winged helix DNA-binding domain"/>
    <property type="match status" value="1"/>
</dbReference>
<protein>
    <submittedName>
        <fullName evidence="6">DNA-binding transcriptional regulator, LysR family</fullName>
    </submittedName>
</protein>
<dbReference type="InterPro" id="IPR000847">
    <property type="entry name" value="LysR_HTH_N"/>
</dbReference>
<proteinExistence type="inferred from homology"/>
<dbReference type="STRING" id="1123282.SAMN02745823_00451"/>